<feature type="domain" description="Arabidopsis retrotransposon Orf1 C-terminal" evidence="1">
    <location>
        <begin position="39"/>
        <end position="98"/>
    </location>
</feature>
<accession>Q9LKS5</accession>
<proteinExistence type="predicted"/>
<reference evidence="2" key="3">
    <citation type="submission" date="2000-05" db="EMBL/GenBank/DDBJ databases">
        <authorList>
            <person name="Wilson R."/>
        </authorList>
    </citation>
    <scope>NUCLEOTIDE SEQUENCE</scope>
</reference>
<dbReference type="Pfam" id="PF03078">
    <property type="entry name" value="ATHILA"/>
    <property type="match status" value="1"/>
</dbReference>
<evidence type="ECO:0000313" key="2">
    <source>
        <dbReference type="EMBL" id="AAF67373.1"/>
    </source>
</evidence>
<dbReference type="InterPro" id="IPR004312">
    <property type="entry name" value="ATHILA_Orf1_C"/>
</dbReference>
<dbReference type="AlphaFoldDB" id="Q9LKS5"/>
<sequence>MDPDYNVDEAESWSARPREQHVFQSFRDEFERSAARRNQRRAEIARGKRAMSRRYELIDEEIETEYEQESWRRETKLLNKPDEVTVEEYIRFFEANDF</sequence>
<name>Q9LKS5_ARATH</name>
<dbReference type="EMBL" id="AF262042">
    <property type="protein sequence ID" value="AAF67373.1"/>
    <property type="molecule type" value="Genomic_DNA"/>
</dbReference>
<organism evidence="2">
    <name type="scientific">Arabidopsis thaliana</name>
    <name type="common">Mouse-ear cress</name>
    <dbReference type="NCBI Taxonomy" id="3702"/>
    <lineage>
        <taxon>Eukaryota</taxon>
        <taxon>Viridiplantae</taxon>
        <taxon>Streptophyta</taxon>
        <taxon>Embryophyta</taxon>
        <taxon>Tracheophyta</taxon>
        <taxon>Spermatophyta</taxon>
        <taxon>Magnoliopsida</taxon>
        <taxon>eudicotyledons</taxon>
        <taxon>Gunneridae</taxon>
        <taxon>Pentapetalae</taxon>
        <taxon>rosids</taxon>
        <taxon>malvids</taxon>
        <taxon>Brassicales</taxon>
        <taxon>Brassicaceae</taxon>
        <taxon>Camelineae</taxon>
        <taxon>Arabidopsis</taxon>
    </lineage>
</organism>
<gene>
    <name evidence="2" type="primary">T15F17.e</name>
</gene>
<evidence type="ECO:0000259" key="1">
    <source>
        <dbReference type="Pfam" id="PF03078"/>
    </source>
</evidence>
<reference key="1">
    <citation type="journal article" date="2000" name="Nature">
        <title>Sequence and analysis of chromosome 5 of the plant Arabidopsis thaliana.</title>
        <authorList>
            <consortium name="Kazusa DNA Research Institute"/>
            <consortium name="Cold Spring Harbor and Washington University in St Louis Sequencing Consortium"/>
            <consortium name="European Union Arabidopsis Genome Sequencing Consortium"/>
            <person name="Tabata S."/>
            <person name="Kaneko T."/>
            <person name="Nakamura Y."/>
            <person name="Kotani H."/>
            <person name="Kato T."/>
            <person name="Asamizu E."/>
            <person name="Miyajima N."/>
            <person name="Sasamoto S."/>
            <person name="Kimura T."/>
            <person name="Hosouchi T."/>
            <person name="Kawashima K."/>
            <person name="Kohara M."/>
            <person name="Matsumoto M."/>
            <person name="Matsuno A."/>
            <person name="Muraki A."/>
            <person name="Nakayama S."/>
            <person name="Nakazaki N."/>
            <person name="Naruo K."/>
            <person name="Okumura S."/>
            <person name="Shinpo S."/>
            <person name="Takeuchi C."/>
            <person name="Wada T."/>
            <person name="Watanabe A."/>
            <person name="Yamada M."/>
            <person name="Yasuda M."/>
            <person name="Sato S."/>
            <person name="de la Bastide M."/>
            <person name="Huang E."/>
            <person name="Spiegel L."/>
            <person name="Gnoj L."/>
            <person name="O'Shaughnessy A."/>
            <person name="Preston R."/>
            <person name="Habermann K."/>
            <person name="Murray J."/>
            <person name="Johnson D."/>
            <person name="Rohlfing T."/>
            <person name="Nelson J."/>
            <person name="Stoneking T."/>
            <person name="Pepin K."/>
            <person name="Spieth J."/>
            <person name="Sekhon M."/>
            <person name="Armstrong J."/>
            <person name="Becker M."/>
            <person name="Belter E."/>
            <person name="Cordum H."/>
            <person name="Cordes M."/>
            <person name="Courtney L."/>
            <person name="Courtney W."/>
            <person name="Dante M."/>
            <person name="Du H."/>
            <person name="Edwards J."/>
            <person name="Fryman J."/>
            <person name="Haakensen B."/>
            <person name="Lamar E."/>
            <person name="Latreille P."/>
            <person name="Leonard S."/>
            <person name="Meyer R."/>
            <person name="Mulvaney E."/>
            <person name="Ozersky P."/>
            <person name="Riley A."/>
            <person name="Strowmatt C."/>
            <person name="Wagner-McPherson C."/>
            <person name="Wollam A."/>
            <person name="Yoakum M."/>
            <person name="Bell M."/>
            <person name="Dedhia N."/>
            <person name="Parnell L."/>
            <person name="Shah R."/>
            <person name="Rodriguez M."/>
            <person name="See L.H."/>
            <person name="Vil D."/>
            <person name="Baker J."/>
            <person name="Kirchoff K."/>
            <person name="Toth K."/>
            <person name="King L."/>
            <person name="Bahret A."/>
            <person name="Miller B."/>
            <person name="Marra M."/>
            <person name="Martienssen R."/>
            <person name="McCombie W.R."/>
            <person name="Wilson R.K."/>
            <person name="Murphy G."/>
            <person name="Bancroft I."/>
            <person name="Volckaert G."/>
            <person name="Wambutt R."/>
            <person name="Dusterhoft A."/>
            <person name="Stiekema W."/>
            <person name="Pohl T."/>
            <person name="Entian K.D."/>
            <person name="Terryn N."/>
            <person name="Hartley N."/>
            <person name="Bent E."/>
            <person name="Johnson S."/>
            <person name="Langham S.A."/>
            <person name="McCullagh B."/>
            <person name="Robben J."/>
            <person name="Grymonprez B."/>
            <person name="Zimmermann W."/>
            <person name="Ramsperger U."/>
            <person name="Wedler H."/>
            <person name="Balke K."/>
            <person name="Wedler E."/>
            <person name="Peters S."/>
            <person name="van Staveren M."/>
            <person name="Dirkse W."/>
            <person name="Mooijman P."/>
            <person name="Lankhorst R.K."/>
            <person name="Weitzenegger T."/>
            <person name="Bothe G."/>
            <person name="Rose M."/>
            <person name="Hauf J."/>
            <person name="Berneiser S."/>
            <person name="Hempel S."/>
            <person name="Feldpausch M."/>
            <person name="Lamberth S."/>
            <person name="Villarroel R."/>
            <person name="Gielen J."/>
            <person name="Ardiles W."/>
            <person name="Bents O."/>
            <person name="Lemcke K."/>
            <person name="Kolesov G."/>
            <person name="Mayer K."/>
            <person name="Rudd S."/>
            <person name="Schoof H."/>
            <person name="Schueller C."/>
            <person name="Zaccaria P."/>
            <person name="Mewes H.W."/>
            <person name="Bevan M."/>
            <person name="Fransz P."/>
        </authorList>
    </citation>
    <scope>NUCLEOTIDE SEQUENCE [LARGE SCALE GENOMIC DNA]</scope>
    <source>
        <strain>cv. Columbia</strain>
    </source>
</reference>
<protein>
    <submittedName>
        <fullName evidence="2">Uncharacterized protein T15F17.e</fullName>
    </submittedName>
</protein>
<reference evidence="2" key="2">
    <citation type="submission" date="2000-05" db="EMBL/GenBank/DDBJ databases">
        <title>The A. thaliana Genome Sequencing Project.</title>
        <authorList>
            <person name="WashU"/>
        </authorList>
    </citation>
    <scope>NUCLEOTIDE SEQUENCE</scope>
</reference>